<feature type="transmembrane region" description="Helical" evidence="6">
    <location>
        <begin position="12"/>
        <end position="39"/>
    </location>
</feature>
<evidence type="ECO:0000313" key="9">
    <source>
        <dbReference type="Proteomes" id="UP000176317"/>
    </source>
</evidence>
<dbReference type="PANTHER" id="PTHR42709:SF6">
    <property type="entry name" value="UNDECAPRENYL PHOSPHATE TRANSPORTER A"/>
    <property type="match status" value="1"/>
</dbReference>
<evidence type="ECO:0000313" key="8">
    <source>
        <dbReference type="EMBL" id="OGD86505.1"/>
    </source>
</evidence>
<dbReference type="InterPro" id="IPR051311">
    <property type="entry name" value="DedA_domain"/>
</dbReference>
<evidence type="ECO:0000256" key="4">
    <source>
        <dbReference type="ARBA" id="ARBA00022989"/>
    </source>
</evidence>
<evidence type="ECO:0000256" key="6">
    <source>
        <dbReference type="SAM" id="Phobius"/>
    </source>
</evidence>
<evidence type="ECO:0000256" key="5">
    <source>
        <dbReference type="ARBA" id="ARBA00023136"/>
    </source>
</evidence>
<dbReference type="GO" id="GO:0005886">
    <property type="term" value="C:plasma membrane"/>
    <property type="evidence" value="ECO:0007669"/>
    <property type="project" value="UniProtKB-SubCell"/>
</dbReference>
<keyword evidence="5 6" id="KW-0472">Membrane</keyword>
<protein>
    <recommendedName>
        <fullName evidence="7">VTT domain-containing protein</fullName>
    </recommendedName>
</protein>
<proteinExistence type="predicted"/>
<feature type="transmembrane region" description="Helical" evidence="6">
    <location>
        <begin position="101"/>
        <end position="124"/>
    </location>
</feature>
<evidence type="ECO:0000256" key="2">
    <source>
        <dbReference type="ARBA" id="ARBA00022475"/>
    </source>
</evidence>
<dbReference type="AlphaFoldDB" id="A0A1F5G3W8"/>
<gene>
    <name evidence="8" type="ORF">A2164_02415</name>
</gene>
<reference evidence="8 9" key="1">
    <citation type="journal article" date="2016" name="Nat. Commun.">
        <title>Thousands of microbial genomes shed light on interconnected biogeochemical processes in an aquifer system.</title>
        <authorList>
            <person name="Anantharaman K."/>
            <person name="Brown C.T."/>
            <person name="Hug L.A."/>
            <person name="Sharon I."/>
            <person name="Castelle C.J."/>
            <person name="Probst A.J."/>
            <person name="Thomas B.C."/>
            <person name="Singh A."/>
            <person name="Wilkins M.J."/>
            <person name="Karaoz U."/>
            <person name="Brodie E.L."/>
            <person name="Williams K.H."/>
            <person name="Hubbard S.S."/>
            <person name="Banfield J.F."/>
        </authorList>
    </citation>
    <scope>NUCLEOTIDE SEQUENCE [LARGE SCALE GENOMIC DNA]</scope>
</reference>
<evidence type="ECO:0000259" key="7">
    <source>
        <dbReference type="Pfam" id="PF09335"/>
    </source>
</evidence>
<dbReference type="InterPro" id="IPR032816">
    <property type="entry name" value="VTT_dom"/>
</dbReference>
<sequence length="162" mass="18523">MPEFIEQFSYLGLFIILFAEEAGIFLPLPGDIFIATVAALPHSNYFLIVTTVVFATLAGSTILFTLAQKFGRKLLTKYGKYIKITPNKIKKVEKWFEKYKSFTIVIGRLVPGLRIVTPFVAGLFNVSYKMFWFYTAIAAFIWANIYFIIGRFFGNILEKFLG</sequence>
<organism evidence="8 9">
    <name type="scientific">Candidatus Curtissbacteria bacterium RBG_13_35_7</name>
    <dbReference type="NCBI Taxonomy" id="1797705"/>
    <lineage>
        <taxon>Bacteria</taxon>
        <taxon>Candidatus Curtissiibacteriota</taxon>
    </lineage>
</organism>
<evidence type="ECO:0000256" key="1">
    <source>
        <dbReference type="ARBA" id="ARBA00004651"/>
    </source>
</evidence>
<feature type="transmembrane region" description="Helical" evidence="6">
    <location>
        <begin position="45"/>
        <end position="67"/>
    </location>
</feature>
<evidence type="ECO:0000256" key="3">
    <source>
        <dbReference type="ARBA" id="ARBA00022692"/>
    </source>
</evidence>
<dbReference type="PANTHER" id="PTHR42709">
    <property type="entry name" value="ALKALINE PHOSPHATASE LIKE PROTEIN"/>
    <property type="match status" value="1"/>
</dbReference>
<dbReference type="EMBL" id="MFAT01000027">
    <property type="protein sequence ID" value="OGD86505.1"/>
    <property type="molecule type" value="Genomic_DNA"/>
</dbReference>
<feature type="transmembrane region" description="Helical" evidence="6">
    <location>
        <begin position="130"/>
        <end position="149"/>
    </location>
</feature>
<dbReference type="Pfam" id="PF09335">
    <property type="entry name" value="VTT_dom"/>
    <property type="match status" value="1"/>
</dbReference>
<dbReference type="Proteomes" id="UP000176317">
    <property type="component" value="Unassembled WGS sequence"/>
</dbReference>
<comment type="caution">
    <text evidence="8">The sequence shown here is derived from an EMBL/GenBank/DDBJ whole genome shotgun (WGS) entry which is preliminary data.</text>
</comment>
<keyword evidence="3 6" id="KW-0812">Transmembrane</keyword>
<comment type="subcellular location">
    <subcellularLocation>
        <location evidence="1">Cell membrane</location>
        <topology evidence="1">Multi-pass membrane protein</topology>
    </subcellularLocation>
</comment>
<keyword evidence="2" id="KW-1003">Cell membrane</keyword>
<accession>A0A1F5G3W8</accession>
<feature type="domain" description="VTT" evidence="7">
    <location>
        <begin position="28"/>
        <end position="151"/>
    </location>
</feature>
<keyword evidence="4 6" id="KW-1133">Transmembrane helix</keyword>
<name>A0A1F5G3W8_9BACT</name>